<evidence type="ECO:0000259" key="5">
    <source>
        <dbReference type="PROSITE" id="PS50931"/>
    </source>
</evidence>
<dbReference type="InterPro" id="IPR050950">
    <property type="entry name" value="HTH-type_LysR_regulators"/>
</dbReference>
<comment type="similarity">
    <text evidence="1">Belongs to the LysR transcriptional regulatory family.</text>
</comment>
<dbReference type="Proteomes" id="UP001549320">
    <property type="component" value="Unassembled WGS sequence"/>
</dbReference>
<keyword evidence="2" id="KW-0805">Transcription regulation</keyword>
<protein>
    <submittedName>
        <fullName evidence="6">DNA-binding transcriptional LysR family regulator</fullName>
    </submittedName>
</protein>
<dbReference type="Gene3D" id="3.40.190.290">
    <property type="match status" value="1"/>
</dbReference>
<gene>
    <name evidence="6" type="ORF">ABIE13_002558</name>
</gene>
<dbReference type="PANTHER" id="PTHR30419:SF8">
    <property type="entry name" value="NITROGEN ASSIMILATION TRANSCRIPTIONAL ACTIVATOR-RELATED"/>
    <property type="match status" value="1"/>
</dbReference>
<keyword evidence="3 6" id="KW-0238">DNA-binding</keyword>
<evidence type="ECO:0000256" key="2">
    <source>
        <dbReference type="ARBA" id="ARBA00023015"/>
    </source>
</evidence>
<feature type="domain" description="HTH lysR-type" evidence="5">
    <location>
        <begin position="29"/>
        <end position="83"/>
    </location>
</feature>
<dbReference type="GO" id="GO:0003677">
    <property type="term" value="F:DNA binding"/>
    <property type="evidence" value="ECO:0007669"/>
    <property type="project" value="UniProtKB-KW"/>
</dbReference>
<dbReference type="Gene3D" id="1.10.10.10">
    <property type="entry name" value="Winged helix-like DNA-binding domain superfamily/Winged helix DNA-binding domain"/>
    <property type="match status" value="1"/>
</dbReference>
<keyword evidence="4" id="KW-0804">Transcription</keyword>
<keyword evidence="7" id="KW-1185">Reference proteome</keyword>
<organism evidence="6 7">
    <name type="scientific">Ottowia thiooxydans</name>
    <dbReference type="NCBI Taxonomy" id="219182"/>
    <lineage>
        <taxon>Bacteria</taxon>
        <taxon>Pseudomonadati</taxon>
        <taxon>Pseudomonadota</taxon>
        <taxon>Betaproteobacteria</taxon>
        <taxon>Burkholderiales</taxon>
        <taxon>Comamonadaceae</taxon>
        <taxon>Ottowia</taxon>
    </lineage>
</organism>
<reference evidence="6 7" key="1">
    <citation type="submission" date="2024-06" db="EMBL/GenBank/DDBJ databases">
        <title>Sorghum-associated microbial communities from plants grown in Nebraska, USA.</title>
        <authorList>
            <person name="Schachtman D."/>
        </authorList>
    </citation>
    <scope>NUCLEOTIDE SEQUENCE [LARGE SCALE GENOMIC DNA]</scope>
    <source>
        <strain evidence="6 7">2709</strain>
    </source>
</reference>
<dbReference type="InterPro" id="IPR000847">
    <property type="entry name" value="LysR_HTH_N"/>
</dbReference>
<dbReference type="InterPro" id="IPR036388">
    <property type="entry name" value="WH-like_DNA-bd_sf"/>
</dbReference>
<dbReference type="Pfam" id="PF00126">
    <property type="entry name" value="HTH_1"/>
    <property type="match status" value="1"/>
</dbReference>
<dbReference type="InterPro" id="IPR005119">
    <property type="entry name" value="LysR_subst-bd"/>
</dbReference>
<name>A0ABV2Q946_9BURK</name>
<dbReference type="Pfam" id="PF03466">
    <property type="entry name" value="LysR_substrate"/>
    <property type="match status" value="1"/>
</dbReference>
<evidence type="ECO:0000313" key="6">
    <source>
        <dbReference type="EMBL" id="MET4577447.1"/>
    </source>
</evidence>
<accession>A0ABV2Q946</accession>
<dbReference type="SUPFAM" id="SSF53850">
    <property type="entry name" value="Periplasmic binding protein-like II"/>
    <property type="match status" value="1"/>
</dbReference>
<dbReference type="RefSeq" id="WP_354443853.1">
    <property type="nucleotide sequence ID" value="NZ_JBEPSH010000005.1"/>
</dbReference>
<dbReference type="PANTHER" id="PTHR30419">
    <property type="entry name" value="HTH-TYPE TRANSCRIPTIONAL REGULATOR YBHD"/>
    <property type="match status" value="1"/>
</dbReference>
<dbReference type="EMBL" id="JBEPSH010000005">
    <property type="protein sequence ID" value="MET4577447.1"/>
    <property type="molecule type" value="Genomic_DNA"/>
</dbReference>
<evidence type="ECO:0000256" key="4">
    <source>
        <dbReference type="ARBA" id="ARBA00023163"/>
    </source>
</evidence>
<proteinExistence type="inferred from homology"/>
<sequence>MAKQPDVSDNQLDRVGQITRRLVHYARPRQLQLVLRMAELGTIQKAANALGMSQPSATQALTQFESLLDLRIFDRHARGVRLTQQGELLLPTMQRVLASLDALGRDTVTVLQGARGLVRVVGISAASTAVAAQAFPALCKQTKDLSIDYTEVDAADIPSLCATGEVDIALCRSSTEVSADFEFLALREDSLGVYCVPEHPLAVKRRPSQRDLAEATWLLPPAGSAPSIAFMKFCESAHITPQLVRLNTRSLSLTFALMRQLQCLYVGLASHMDTLVEAGQFHRLMLTIPTELEPLGMLRRREGRTPAADAVTAHLLRWFTT</sequence>
<evidence type="ECO:0000256" key="3">
    <source>
        <dbReference type="ARBA" id="ARBA00023125"/>
    </source>
</evidence>
<comment type="caution">
    <text evidence="6">The sequence shown here is derived from an EMBL/GenBank/DDBJ whole genome shotgun (WGS) entry which is preliminary data.</text>
</comment>
<dbReference type="InterPro" id="IPR036390">
    <property type="entry name" value="WH_DNA-bd_sf"/>
</dbReference>
<evidence type="ECO:0000256" key="1">
    <source>
        <dbReference type="ARBA" id="ARBA00009437"/>
    </source>
</evidence>
<dbReference type="PROSITE" id="PS50931">
    <property type="entry name" value="HTH_LYSR"/>
    <property type="match status" value="1"/>
</dbReference>
<dbReference type="SUPFAM" id="SSF46785">
    <property type="entry name" value="Winged helix' DNA-binding domain"/>
    <property type="match status" value="1"/>
</dbReference>
<evidence type="ECO:0000313" key="7">
    <source>
        <dbReference type="Proteomes" id="UP001549320"/>
    </source>
</evidence>